<evidence type="ECO:0000256" key="1">
    <source>
        <dbReference type="SAM" id="Phobius"/>
    </source>
</evidence>
<sequence length="715" mass="75181">MALRGRLGESAEARKREIRRYADAEKLKLTDAVDADARGVDTAYADAIAAVGRSFTDARDAITGQRDAKIQSARETADNGLRALDDTVAAKQRALRDAAGENATAATGFGTEEAQRAVNTSRVLAADAVAAGGRKAAELAPRKRGDLSSREAREMAGELASELTKNGTDLAASARQDAGALAAKFRKEAEDGAARFGESKVDARRKIEGTRDAAVRDLTELAREPLAQLETRANDLQRDLRAQRQDAAAQVRAGAGAGVRGIDTAAQAATRKVDDEAAGARRKLDDTATQVAGRLDGVSRRAAERVVHRAEGDLTAAVDAFDTAMGKFATDTKTAFEGGSAQVGAQVSAQATQLVTPVNDAAARFADTAANSATETKRAIDDRAGRAGTDIGDVVTKVGDELQKTVDSSRNDWAGQLGRGKTEITAKVDRGLAEERKQVTELPAKIDERAKEIEEESWLSRGLKWLGGVVVGFLKALAIAVVVIVAVVLVVLVVAAVVIGIAYAIGGLAAVFAVIGFVLAVAEALAGVAAFFLLLAAAAIVLRALWLMYKSFTKDGLTDFERGELFGEALFDILTVVFGEEIAKWFGEWFKGLEFAGDGGELAELRKLVPDEELLGRLLKAVDGDAKEVKALLGLVGNDGAKLEELLALTGNDTGKLRELAGLAGGDGVRAIGLVRKAEGNAERVIELLWAERDVAKVEAALDAAADLRRAGVPP</sequence>
<feature type="transmembrane region" description="Helical" evidence="1">
    <location>
        <begin position="465"/>
        <end position="494"/>
    </location>
</feature>
<evidence type="ECO:0000313" key="3">
    <source>
        <dbReference type="Proteomes" id="UP000014139"/>
    </source>
</evidence>
<keyword evidence="1" id="KW-0812">Transmembrane</keyword>
<feature type="transmembrane region" description="Helical" evidence="1">
    <location>
        <begin position="528"/>
        <end position="549"/>
    </location>
</feature>
<dbReference type="Proteomes" id="UP000014139">
    <property type="component" value="Unassembled WGS sequence"/>
</dbReference>
<dbReference type="EMBL" id="AOUO01000668">
    <property type="protein sequence ID" value="EOD63027.1"/>
    <property type="molecule type" value="Genomic_DNA"/>
</dbReference>
<evidence type="ECO:0000313" key="2">
    <source>
        <dbReference type="EMBL" id="EOD63027.1"/>
    </source>
</evidence>
<feature type="non-terminal residue" evidence="2">
    <location>
        <position position="715"/>
    </location>
</feature>
<dbReference type="eggNOG" id="COG2268">
    <property type="taxonomic scope" value="Bacteria"/>
</dbReference>
<reference evidence="2 3" key="1">
    <citation type="submission" date="2013-02" db="EMBL/GenBank/DDBJ databases">
        <title>Draft genome sequence of Amycolatopsis vancoresmycina strain DSM 44592T.</title>
        <authorList>
            <person name="Kumar S."/>
            <person name="Kaur N."/>
            <person name="Kaur C."/>
            <person name="Raghava G.P.S."/>
            <person name="Mayilraj S."/>
        </authorList>
    </citation>
    <scope>NUCLEOTIDE SEQUENCE [LARGE SCALE GENOMIC DNA]</scope>
    <source>
        <strain evidence="2 3">DSM 44592</strain>
    </source>
</reference>
<feature type="transmembrane region" description="Helical" evidence="1">
    <location>
        <begin position="501"/>
        <end position="522"/>
    </location>
</feature>
<dbReference type="AlphaFoldDB" id="R1FUE8"/>
<dbReference type="eggNOG" id="COG5444">
    <property type="taxonomic scope" value="Bacteria"/>
</dbReference>
<proteinExistence type="predicted"/>
<dbReference type="RefSeq" id="WP_004560976.1">
    <property type="nucleotide sequence ID" value="NZ_AOUO01000668.1"/>
</dbReference>
<comment type="caution">
    <text evidence="2">The sequence shown here is derived from an EMBL/GenBank/DDBJ whole genome shotgun (WGS) entry which is preliminary data.</text>
</comment>
<organism evidence="2 3">
    <name type="scientific">Amycolatopsis vancoresmycina DSM 44592</name>
    <dbReference type="NCBI Taxonomy" id="1292037"/>
    <lineage>
        <taxon>Bacteria</taxon>
        <taxon>Bacillati</taxon>
        <taxon>Actinomycetota</taxon>
        <taxon>Actinomycetes</taxon>
        <taxon>Pseudonocardiales</taxon>
        <taxon>Pseudonocardiaceae</taxon>
        <taxon>Amycolatopsis</taxon>
    </lineage>
</organism>
<keyword evidence="3" id="KW-1185">Reference proteome</keyword>
<name>R1FUE8_9PSEU</name>
<keyword evidence="1" id="KW-1133">Transmembrane helix</keyword>
<accession>R1FUE8</accession>
<protein>
    <submittedName>
        <fullName evidence="2">Uncharacterized protein</fullName>
    </submittedName>
</protein>
<gene>
    <name evidence="2" type="ORF">H480_39125</name>
</gene>
<keyword evidence="1" id="KW-0472">Membrane</keyword>